<dbReference type="GO" id="GO:0003755">
    <property type="term" value="F:peptidyl-prolyl cis-trans isomerase activity"/>
    <property type="evidence" value="ECO:0007669"/>
    <property type="project" value="UniProtKB-UniRule"/>
</dbReference>
<reference evidence="7 8" key="1">
    <citation type="journal article" date="2015" name="Genome Biol. Evol.">
        <title>Comparative Genomics of a Bacterivorous Green Alga Reveals Evolutionary Causalities and Consequences of Phago-Mixotrophic Mode of Nutrition.</title>
        <authorList>
            <person name="Burns J.A."/>
            <person name="Paasch A."/>
            <person name="Narechania A."/>
            <person name="Kim E."/>
        </authorList>
    </citation>
    <scope>NUCLEOTIDE SEQUENCE [LARGE SCALE GENOMIC DNA]</scope>
    <source>
        <strain evidence="7 8">PLY_AMNH</strain>
    </source>
</reference>
<evidence type="ECO:0000256" key="2">
    <source>
        <dbReference type="ARBA" id="ARBA00023110"/>
    </source>
</evidence>
<dbReference type="GO" id="GO:0005829">
    <property type="term" value="C:cytosol"/>
    <property type="evidence" value="ECO:0007669"/>
    <property type="project" value="TreeGrafter"/>
</dbReference>
<keyword evidence="3 4" id="KW-0413">Isomerase</keyword>
<dbReference type="InterPro" id="IPR046357">
    <property type="entry name" value="PPIase_dom_sf"/>
</dbReference>
<dbReference type="Gene3D" id="3.10.50.40">
    <property type="match status" value="1"/>
</dbReference>
<name>A0AAE0KQY9_9CHLO</name>
<gene>
    <name evidence="7" type="ORF">CYMTET_33437</name>
</gene>
<comment type="catalytic activity">
    <reaction evidence="1 5">
        <text>[protein]-peptidylproline (omega=180) = [protein]-peptidylproline (omega=0)</text>
        <dbReference type="Rhea" id="RHEA:16237"/>
        <dbReference type="Rhea" id="RHEA-COMP:10747"/>
        <dbReference type="Rhea" id="RHEA-COMP:10748"/>
        <dbReference type="ChEBI" id="CHEBI:83833"/>
        <dbReference type="ChEBI" id="CHEBI:83834"/>
        <dbReference type="EC" id="5.2.1.8"/>
    </reaction>
</comment>
<evidence type="ECO:0000259" key="6">
    <source>
        <dbReference type="PROSITE" id="PS50198"/>
    </source>
</evidence>
<dbReference type="SUPFAM" id="SSF54534">
    <property type="entry name" value="FKBP-like"/>
    <property type="match status" value="1"/>
</dbReference>
<dbReference type="InterPro" id="IPR023058">
    <property type="entry name" value="PPIase_PpiC_CS"/>
</dbReference>
<dbReference type="InterPro" id="IPR000297">
    <property type="entry name" value="PPIase_PpiC"/>
</dbReference>
<dbReference type="PANTHER" id="PTHR10657:SF4">
    <property type="entry name" value="PEPTIDYL-PROLYL CIS-TRANS ISOMERASE-RELATED"/>
    <property type="match status" value="1"/>
</dbReference>
<dbReference type="InterPro" id="IPR051370">
    <property type="entry name" value="PPIase_Pin1"/>
</dbReference>
<dbReference type="EMBL" id="LGRX02020462">
    <property type="protein sequence ID" value="KAK3257477.1"/>
    <property type="molecule type" value="Genomic_DNA"/>
</dbReference>
<dbReference type="GO" id="GO:0005634">
    <property type="term" value="C:nucleus"/>
    <property type="evidence" value="ECO:0007669"/>
    <property type="project" value="TreeGrafter"/>
</dbReference>
<dbReference type="EC" id="5.2.1.8" evidence="5"/>
<keyword evidence="2 4" id="KW-0697">Rotamase</keyword>
<dbReference type="Proteomes" id="UP001190700">
    <property type="component" value="Unassembled WGS sequence"/>
</dbReference>
<evidence type="ECO:0000256" key="3">
    <source>
        <dbReference type="ARBA" id="ARBA00023235"/>
    </source>
</evidence>
<sequence length="114" mass="12762">MWHRTADQAADYGAAGCLPCEKVITRTKEEAADEVEQFRQQILAHEKSEWESVFSHLAKEESHCSSYQREGDLGEFPRGKMQPPFEAASFALKIGDVSGLVYSDSGVHIIYRVA</sequence>
<comment type="caution">
    <text evidence="7">The sequence shown here is derived from an EMBL/GenBank/DDBJ whole genome shotgun (WGS) entry which is preliminary data.</text>
</comment>
<evidence type="ECO:0000313" key="8">
    <source>
        <dbReference type="Proteomes" id="UP001190700"/>
    </source>
</evidence>
<dbReference type="PROSITE" id="PS01096">
    <property type="entry name" value="PPIC_PPIASE_1"/>
    <property type="match status" value="1"/>
</dbReference>
<dbReference type="PROSITE" id="PS50198">
    <property type="entry name" value="PPIC_PPIASE_2"/>
    <property type="match status" value="1"/>
</dbReference>
<feature type="domain" description="PpiC" evidence="6">
    <location>
        <begin position="20"/>
        <end position="114"/>
    </location>
</feature>
<accession>A0AAE0KQY9</accession>
<dbReference type="AlphaFoldDB" id="A0AAE0KQY9"/>
<evidence type="ECO:0000256" key="1">
    <source>
        <dbReference type="ARBA" id="ARBA00000971"/>
    </source>
</evidence>
<evidence type="ECO:0000256" key="5">
    <source>
        <dbReference type="RuleBase" id="RU363014"/>
    </source>
</evidence>
<dbReference type="PANTHER" id="PTHR10657">
    <property type="entry name" value="PEPTIDYL-PROLYL CIS-TRANS ISOMERASE"/>
    <property type="match status" value="1"/>
</dbReference>
<keyword evidence="8" id="KW-1185">Reference proteome</keyword>
<protein>
    <recommendedName>
        <fullName evidence="5">Peptidyl-prolyl cis-trans isomerase</fullName>
        <ecNumber evidence="5">5.2.1.8</ecNumber>
    </recommendedName>
</protein>
<evidence type="ECO:0000256" key="4">
    <source>
        <dbReference type="PROSITE-ProRule" id="PRU00278"/>
    </source>
</evidence>
<proteinExistence type="predicted"/>
<dbReference type="Pfam" id="PF00639">
    <property type="entry name" value="Rotamase"/>
    <property type="match status" value="1"/>
</dbReference>
<evidence type="ECO:0000313" key="7">
    <source>
        <dbReference type="EMBL" id="KAK3257477.1"/>
    </source>
</evidence>
<organism evidence="7 8">
    <name type="scientific">Cymbomonas tetramitiformis</name>
    <dbReference type="NCBI Taxonomy" id="36881"/>
    <lineage>
        <taxon>Eukaryota</taxon>
        <taxon>Viridiplantae</taxon>
        <taxon>Chlorophyta</taxon>
        <taxon>Pyramimonadophyceae</taxon>
        <taxon>Pyramimonadales</taxon>
        <taxon>Pyramimonadaceae</taxon>
        <taxon>Cymbomonas</taxon>
    </lineage>
</organism>